<dbReference type="Pfam" id="PF00072">
    <property type="entry name" value="Response_reg"/>
    <property type="match status" value="1"/>
</dbReference>
<dbReference type="STRING" id="1797197.A2Y75_07710"/>
<dbReference type="Gene3D" id="3.40.50.2300">
    <property type="match status" value="1"/>
</dbReference>
<evidence type="ECO:0000259" key="9">
    <source>
        <dbReference type="PROSITE" id="PS51755"/>
    </source>
</evidence>
<dbReference type="GO" id="GO:0000976">
    <property type="term" value="F:transcription cis-regulatory region binding"/>
    <property type="evidence" value="ECO:0007669"/>
    <property type="project" value="TreeGrafter"/>
</dbReference>
<evidence type="ECO:0000256" key="7">
    <source>
        <dbReference type="PROSITE-ProRule" id="PRU01091"/>
    </source>
</evidence>
<gene>
    <name evidence="10" type="ORF">A2Y75_07710</name>
</gene>
<evidence type="ECO:0000256" key="5">
    <source>
        <dbReference type="ARBA" id="ARBA00023163"/>
    </source>
</evidence>
<evidence type="ECO:0000256" key="2">
    <source>
        <dbReference type="ARBA" id="ARBA00023012"/>
    </source>
</evidence>
<comment type="caution">
    <text evidence="10">The sequence shown here is derived from an EMBL/GenBank/DDBJ whole genome shotgun (WGS) entry which is preliminary data.</text>
</comment>
<dbReference type="PANTHER" id="PTHR48111">
    <property type="entry name" value="REGULATOR OF RPOS"/>
    <property type="match status" value="1"/>
</dbReference>
<keyword evidence="5" id="KW-0804">Transcription</keyword>
<dbReference type="Proteomes" id="UP000177876">
    <property type="component" value="Unassembled WGS sequence"/>
</dbReference>
<dbReference type="EMBL" id="MELK01000035">
    <property type="protein sequence ID" value="OFW57303.1"/>
    <property type="molecule type" value="Genomic_DNA"/>
</dbReference>
<dbReference type="Gene3D" id="1.10.10.10">
    <property type="entry name" value="Winged helix-like DNA-binding domain superfamily/Winged helix DNA-binding domain"/>
    <property type="match status" value="1"/>
</dbReference>
<dbReference type="PROSITE" id="PS50110">
    <property type="entry name" value="RESPONSE_REGULATORY"/>
    <property type="match status" value="1"/>
</dbReference>
<protein>
    <submittedName>
        <fullName evidence="10">DNA-binding response regulator</fullName>
    </submittedName>
</protein>
<dbReference type="SMART" id="SM00448">
    <property type="entry name" value="REC"/>
    <property type="match status" value="1"/>
</dbReference>
<dbReference type="CDD" id="cd00383">
    <property type="entry name" value="trans_reg_C"/>
    <property type="match status" value="1"/>
</dbReference>
<dbReference type="GO" id="GO:0032993">
    <property type="term" value="C:protein-DNA complex"/>
    <property type="evidence" value="ECO:0007669"/>
    <property type="project" value="TreeGrafter"/>
</dbReference>
<dbReference type="InterPro" id="IPR039420">
    <property type="entry name" value="WalR-like"/>
</dbReference>
<feature type="DNA-binding region" description="OmpR/PhoB-type" evidence="7">
    <location>
        <begin position="128"/>
        <end position="227"/>
    </location>
</feature>
<dbReference type="Gene3D" id="6.10.250.690">
    <property type="match status" value="1"/>
</dbReference>
<keyword evidence="3" id="KW-0805">Transcription regulation</keyword>
<feature type="domain" description="Response regulatory" evidence="8">
    <location>
        <begin position="5"/>
        <end position="118"/>
    </location>
</feature>
<dbReference type="Pfam" id="PF00486">
    <property type="entry name" value="Trans_reg_C"/>
    <property type="match status" value="1"/>
</dbReference>
<evidence type="ECO:0000256" key="4">
    <source>
        <dbReference type="ARBA" id="ARBA00023125"/>
    </source>
</evidence>
<dbReference type="InterPro" id="IPR001867">
    <property type="entry name" value="OmpR/PhoB-type_DNA-bd"/>
</dbReference>
<name>A0A1F2WKE7_9ACTN</name>
<keyword evidence="1 6" id="KW-0597">Phosphoprotein</keyword>
<evidence type="ECO:0000313" key="11">
    <source>
        <dbReference type="Proteomes" id="UP000177876"/>
    </source>
</evidence>
<dbReference type="GO" id="GO:0005829">
    <property type="term" value="C:cytosol"/>
    <property type="evidence" value="ECO:0007669"/>
    <property type="project" value="TreeGrafter"/>
</dbReference>
<dbReference type="InterPro" id="IPR001789">
    <property type="entry name" value="Sig_transdc_resp-reg_receiver"/>
</dbReference>
<dbReference type="InterPro" id="IPR036388">
    <property type="entry name" value="WH-like_DNA-bd_sf"/>
</dbReference>
<dbReference type="GO" id="GO:0006355">
    <property type="term" value="P:regulation of DNA-templated transcription"/>
    <property type="evidence" value="ECO:0007669"/>
    <property type="project" value="InterPro"/>
</dbReference>
<dbReference type="SMART" id="SM00862">
    <property type="entry name" value="Trans_reg_C"/>
    <property type="match status" value="1"/>
</dbReference>
<dbReference type="AlphaFoldDB" id="A0A1F2WKE7"/>
<evidence type="ECO:0000256" key="6">
    <source>
        <dbReference type="PROSITE-ProRule" id="PRU00169"/>
    </source>
</evidence>
<keyword evidence="2" id="KW-0902">Two-component regulatory system</keyword>
<reference evidence="10 11" key="1">
    <citation type="journal article" date="2016" name="Nat. Commun.">
        <title>Thousands of microbial genomes shed light on interconnected biogeochemical processes in an aquifer system.</title>
        <authorList>
            <person name="Anantharaman K."/>
            <person name="Brown C.T."/>
            <person name="Hug L.A."/>
            <person name="Sharon I."/>
            <person name="Castelle C.J."/>
            <person name="Probst A.J."/>
            <person name="Thomas B.C."/>
            <person name="Singh A."/>
            <person name="Wilkins M.J."/>
            <person name="Karaoz U."/>
            <person name="Brodie E.L."/>
            <person name="Williams K.H."/>
            <person name="Hubbard S.S."/>
            <person name="Banfield J.F."/>
        </authorList>
    </citation>
    <scope>NUCLEOTIDE SEQUENCE [LARGE SCALE GENOMIC DNA]</scope>
</reference>
<accession>A0A1F2WKE7</accession>
<dbReference type="SUPFAM" id="SSF52172">
    <property type="entry name" value="CheY-like"/>
    <property type="match status" value="1"/>
</dbReference>
<evidence type="ECO:0000259" key="8">
    <source>
        <dbReference type="PROSITE" id="PS50110"/>
    </source>
</evidence>
<evidence type="ECO:0000313" key="10">
    <source>
        <dbReference type="EMBL" id="OFW57303.1"/>
    </source>
</evidence>
<dbReference type="FunFam" id="1.10.10.10:FF:000018">
    <property type="entry name" value="DNA-binding response regulator ResD"/>
    <property type="match status" value="1"/>
</dbReference>
<dbReference type="GO" id="GO:0000156">
    <property type="term" value="F:phosphorelay response regulator activity"/>
    <property type="evidence" value="ECO:0007669"/>
    <property type="project" value="TreeGrafter"/>
</dbReference>
<dbReference type="FunFam" id="3.40.50.2300:FF:000001">
    <property type="entry name" value="DNA-binding response regulator PhoB"/>
    <property type="match status" value="1"/>
</dbReference>
<dbReference type="PANTHER" id="PTHR48111:SF40">
    <property type="entry name" value="PHOSPHATE REGULON TRANSCRIPTIONAL REGULATORY PROTEIN PHOB"/>
    <property type="match status" value="1"/>
</dbReference>
<dbReference type="InterPro" id="IPR011006">
    <property type="entry name" value="CheY-like_superfamily"/>
</dbReference>
<feature type="domain" description="OmpR/PhoB-type" evidence="9">
    <location>
        <begin position="128"/>
        <end position="227"/>
    </location>
</feature>
<sequence length="230" mass="26332">MAGELILMVDDEANIIELARIYLEKEGFRVAEACTGGDALHLFEELSPALIILDIMLPEPDGWEVCRRIRACSQLPIIMLTAREDEVDKVVGLELGADDYLTKPFSPRELVARVKAVLRRSQSQAEPVEVLHVDDLVIDSSRRRVTQDGKEVEMTPREFDLLYILALNKGIVMSREKLLERVWGYDYFGDTRTVDVHIRHMREKLGEDSAKPRYVETVWGLGYKFREGKN</sequence>
<organism evidence="10 11">
    <name type="scientific">Candidatus Solincola sediminis</name>
    <dbReference type="NCBI Taxonomy" id="1797199"/>
    <lineage>
        <taxon>Bacteria</taxon>
        <taxon>Bacillati</taxon>
        <taxon>Actinomycetota</taxon>
        <taxon>Candidatus Geothermincolia</taxon>
        <taxon>Candidatus Geothermincolales</taxon>
        <taxon>Candidatus Geothermincolaceae</taxon>
        <taxon>Candidatus Solincola</taxon>
    </lineage>
</organism>
<feature type="modified residue" description="4-aspartylphosphate" evidence="6">
    <location>
        <position position="54"/>
    </location>
</feature>
<evidence type="ECO:0000256" key="3">
    <source>
        <dbReference type="ARBA" id="ARBA00023015"/>
    </source>
</evidence>
<dbReference type="PROSITE" id="PS51755">
    <property type="entry name" value="OMPR_PHOB"/>
    <property type="match status" value="1"/>
</dbReference>
<evidence type="ECO:0000256" key="1">
    <source>
        <dbReference type="ARBA" id="ARBA00022553"/>
    </source>
</evidence>
<proteinExistence type="predicted"/>
<keyword evidence="4 7" id="KW-0238">DNA-binding</keyword>